<organism evidence="5 6">
    <name type="scientific">Candolleomyces eurysporus</name>
    <dbReference type="NCBI Taxonomy" id="2828524"/>
    <lineage>
        <taxon>Eukaryota</taxon>
        <taxon>Fungi</taxon>
        <taxon>Dikarya</taxon>
        <taxon>Basidiomycota</taxon>
        <taxon>Agaricomycotina</taxon>
        <taxon>Agaricomycetes</taxon>
        <taxon>Agaricomycetidae</taxon>
        <taxon>Agaricales</taxon>
        <taxon>Agaricineae</taxon>
        <taxon>Psathyrellaceae</taxon>
        <taxon>Candolleomyces</taxon>
    </lineage>
</organism>
<keyword evidence="1" id="KW-0853">WD repeat</keyword>
<keyword evidence="2" id="KW-0677">Repeat</keyword>
<dbReference type="InterPro" id="IPR015943">
    <property type="entry name" value="WD40/YVTN_repeat-like_dom_sf"/>
</dbReference>
<evidence type="ECO:0000256" key="1">
    <source>
        <dbReference type="ARBA" id="ARBA00022574"/>
    </source>
</evidence>
<feature type="non-terminal residue" evidence="5">
    <location>
        <position position="497"/>
    </location>
</feature>
<feature type="compositionally biased region" description="Polar residues" evidence="3">
    <location>
        <begin position="96"/>
        <end position="105"/>
    </location>
</feature>
<dbReference type="GO" id="GO:0051286">
    <property type="term" value="C:cell tip"/>
    <property type="evidence" value="ECO:0007669"/>
    <property type="project" value="TreeGrafter"/>
</dbReference>
<feature type="region of interest" description="Disordered" evidence="3">
    <location>
        <begin position="412"/>
        <end position="497"/>
    </location>
</feature>
<evidence type="ECO:0008006" key="7">
    <source>
        <dbReference type="Google" id="ProtNLM"/>
    </source>
</evidence>
<feature type="compositionally biased region" description="Acidic residues" evidence="3">
    <location>
        <begin position="441"/>
        <end position="491"/>
    </location>
</feature>
<sequence length="497" mass="54345">MENEAAFVAPEGVYSVTDEHKPNVAQLAAVSAGPSLYPTRVTNIVVKFPASKQGGSQGFANLLGGGKDVKKDKVVKEKEDGVSLSSSDTPDEAEGQQPSSSQEHASSPAPPEANTIFSSSSNAHGKKKNFARPKHNIKTTSSTFITRIQTSEGLTKTLASKQGDVTFLLFNSAKTFSWVEAGSKAKEPLIRVTFSQHPTCHDVNTTTASSEHLDVIIGFATGDLIWFVSHADGTIVVYDKEKEDGTFTPQDPSAPAPDASSSSDEGSSQREWDPLDNIFVTMPPWHPVTSGATFNGGKADKEKIAKNPVSHWRVSRRSVVDFVFSPDVKYVAAISEDGCLRVIDALQEQYVPHPIPLPKRRGVYGNLNQVRDLNREMDDLSDEENELEDLNMNVHNRGYSFLIPIGRTLTQQEEKNDQAEEEEGEDAEEEEYPSNGVPSNGEDEGEMEPEEESGQDLDASMEDLDEEPVGDMTEETFDETGELTEDLEEEPNSFLSN</sequence>
<feature type="region of interest" description="Disordered" evidence="3">
    <location>
        <begin position="244"/>
        <end position="270"/>
    </location>
</feature>
<dbReference type="EMBL" id="JANBPK010000975">
    <property type="protein sequence ID" value="KAJ2927588.1"/>
    <property type="molecule type" value="Genomic_DNA"/>
</dbReference>
<evidence type="ECO:0000256" key="3">
    <source>
        <dbReference type="SAM" id="MobiDB-lite"/>
    </source>
</evidence>
<dbReference type="Proteomes" id="UP001140091">
    <property type="component" value="Unassembled WGS sequence"/>
</dbReference>
<dbReference type="GO" id="GO:0005634">
    <property type="term" value="C:nucleus"/>
    <property type="evidence" value="ECO:0007669"/>
    <property type="project" value="TreeGrafter"/>
</dbReference>
<evidence type="ECO:0000313" key="5">
    <source>
        <dbReference type="EMBL" id="KAJ2929976.1"/>
    </source>
</evidence>
<accession>A0A9W8MGM7</accession>
<dbReference type="InterPro" id="IPR036322">
    <property type="entry name" value="WD40_repeat_dom_sf"/>
</dbReference>
<dbReference type="EMBL" id="JANBPK010000852">
    <property type="protein sequence ID" value="KAJ2929976.1"/>
    <property type="molecule type" value="Genomic_DNA"/>
</dbReference>
<feature type="compositionally biased region" description="Acidic residues" evidence="3">
    <location>
        <begin position="419"/>
        <end position="432"/>
    </location>
</feature>
<dbReference type="Gene3D" id="2.130.10.10">
    <property type="entry name" value="YVTN repeat-like/Quinoprotein amine dehydrogenase"/>
    <property type="match status" value="1"/>
</dbReference>
<reference evidence="5" key="1">
    <citation type="submission" date="2022-06" db="EMBL/GenBank/DDBJ databases">
        <title>Genome Sequence of Candolleomyces eurysporus.</title>
        <authorList>
            <person name="Buettner E."/>
        </authorList>
    </citation>
    <scope>NUCLEOTIDE SEQUENCE</scope>
    <source>
        <strain evidence="5">VTCC 930004</strain>
    </source>
</reference>
<feature type="region of interest" description="Disordered" evidence="3">
    <location>
        <begin position="53"/>
        <end position="134"/>
    </location>
</feature>
<dbReference type="GO" id="GO:0032153">
    <property type="term" value="C:cell division site"/>
    <property type="evidence" value="ECO:0007669"/>
    <property type="project" value="TreeGrafter"/>
</dbReference>
<keyword evidence="6" id="KW-1185">Reference proteome</keyword>
<dbReference type="SUPFAM" id="SSF50978">
    <property type="entry name" value="WD40 repeat-like"/>
    <property type="match status" value="1"/>
</dbReference>
<feature type="compositionally biased region" description="Basic residues" evidence="3">
    <location>
        <begin position="124"/>
        <end position="134"/>
    </location>
</feature>
<dbReference type="PANTHER" id="PTHR14107:SF16">
    <property type="entry name" value="AT02583P"/>
    <property type="match status" value="1"/>
</dbReference>
<gene>
    <name evidence="5" type="ORF">H1R20_g7093</name>
    <name evidence="4" type="ORF">H1R20_g9496</name>
</gene>
<proteinExistence type="predicted"/>
<dbReference type="GO" id="GO:0045013">
    <property type="term" value="P:carbon catabolite repression of transcription"/>
    <property type="evidence" value="ECO:0007669"/>
    <property type="project" value="TreeGrafter"/>
</dbReference>
<dbReference type="InterPro" id="IPR051362">
    <property type="entry name" value="WD_repeat_creC_regulators"/>
</dbReference>
<protein>
    <recommendedName>
        <fullName evidence="7">WD40 repeat-like protein</fullName>
    </recommendedName>
</protein>
<feature type="compositionally biased region" description="Low complexity" evidence="3">
    <location>
        <begin position="251"/>
        <end position="264"/>
    </location>
</feature>
<name>A0A9W8MGM7_9AGAR</name>
<dbReference type="OrthoDB" id="3367at2759"/>
<dbReference type="AlphaFoldDB" id="A0A9W8MGM7"/>
<evidence type="ECO:0000256" key="2">
    <source>
        <dbReference type="ARBA" id="ARBA00022737"/>
    </source>
</evidence>
<feature type="compositionally biased region" description="Basic and acidic residues" evidence="3">
    <location>
        <begin position="67"/>
        <end position="81"/>
    </location>
</feature>
<evidence type="ECO:0000313" key="6">
    <source>
        <dbReference type="Proteomes" id="UP001140091"/>
    </source>
</evidence>
<evidence type="ECO:0000313" key="4">
    <source>
        <dbReference type="EMBL" id="KAJ2927588.1"/>
    </source>
</evidence>
<dbReference type="PANTHER" id="PTHR14107">
    <property type="entry name" value="WD REPEAT PROTEIN"/>
    <property type="match status" value="1"/>
</dbReference>
<comment type="caution">
    <text evidence="5">The sequence shown here is derived from an EMBL/GenBank/DDBJ whole genome shotgun (WGS) entry which is preliminary data.</text>
</comment>